<reference evidence="2 3" key="1">
    <citation type="journal article" date="2019" name="Commun. Biol.">
        <title>The bagworm genome reveals a unique fibroin gene that provides high tensile strength.</title>
        <authorList>
            <person name="Kono N."/>
            <person name="Nakamura H."/>
            <person name="Ohtoshi R."/>
            <person name="Tomita M."/>
            <person name="Numata K."/>
            <person name="Arakawa K."/>
        </authorList>
    </citation>
    <scope>NUCLEOTIDE SEQUENCE [LARGE SCALE GENOMIC DNA]</scope>
</reference>
<comment type="caution">
    <text evidence="2">The sequence shown here is derived from an EMBL/GenBank/DDBJ whole genome shotgun (WGS) entry which is preliminary data.</text>
</comment>
<feature type="compositionally biased region" description="Low complexity" evidence="1">
    <location>
        <begin position="91"/>
        <end position="100"/>
    </location>
</feature>
<dbReference type="OrthoDB" id="20035at2759"/>
<gene>
    <name evidence="2" type="ORF">EVAR_100762_1</name>
</gene>
<dbReference type="Proteomes" id="UP000299102">
    <property type="component" value="Unassembled WGS sequence"/>
</dbReference>
<protein>
    <submittedName>
        <fullName evidence="2">Lateral signaling target protein 2 homolog</fullName>
    </submittedName>
</protein>
<dbReference type="EMBL" id="BGZK01003283">
    <property type="protein sequence ID" value="GBO99521.1"/>
    <property type="molecule type" value="Genomic_DNA"/>
</dbReference>
<evidence type="ECO:0000256" key="1">
    <source>
        <dbReference type="SAM" id="MobiDB-lite"/>
    </source>
</evidence>
<keyword evidence="3" id="KW-1185">Reference proteome</keyword>
<sequence length="128" mass="15060">MDELSLIDVRGWYPDYDRDSERLNLDKNDAATEQLYESLKRFDRLFAEFEWRYVSAMDTFNSKDLAANNNTENSKYSANYAPEDTEKSNSLKKTTTTSKLQQKQHLEQNLHEELIATCSIYNQQFVII</sequence>
<name>A0A4C1SBP7_EUMVA</name>
<evidence type="ECO:0000313" key="3">
    <source>
        <dbReference type="Proteomes" id="UP000299102"/>
    </source>
</evidence>
<feature type="compositionally biased region" description="Polar residues" evidence="1">
    <location>
        <begin position="64"/>
        <end position="77"/>
    </location>
</feature>
<accession>A0A4C1SBP7</accession>
<proteinExistence type="predicted"/>
<evidence type="ECO:0000313" key="2">
    <source>
        <dbReference type="EMBL" id="GBO99521.1"/>
    </source>
</evidence>
<organism evidence="2 3">
    <name type="scientific">Eumeta variegata</name>
    <name type="common">Bagworm moth</name>
    <name type="synonym">Eumeta japonica</name>
    <dbReference type="NCBI Taxonomy" id="151549"/>
    <lineage>
        <taxon>Eukaryota</taxon>
        <taxon>Metazoa</taxon>
        <taxon>Ecdysozoa</taxon>
        <taxon>Arthropoda</taxon>
        <taxon>Hexapoda</taxon>
        <taxon>Insecta</taxon>
        <taxon>Pterygota</taxon>
        <taxon>Neoptera</taxon>
        <taxon>Endopterygota</taxon>
        <taxon>Lepidoptera</taxon>
        <taxon>Glossata</taxon>
        <taxon>Ditrysia</taxon>
        <taxon>Tineoidea</taxon>
        <taxon>Psychidae</taxon>
        <taxon>Oiketicinae</taxon>
        <taxon>Eumeta</taxon>
    </lineage>
</organism>
<dbReference type="AlphaFoldDB" id="A0A4C1SBP7"/>
<feature type="region of interest" description="Disordered" evidence="1">
    <location>
        <begin position="64"/>
        <end position="100"/>
    </location>
</feature>